<dbReference type="SUPFAM" id="SSF49503">
    <property type="entry name" value="Cupredoxins"/>
    <property type="match status" value="1"/>
</dbReference>
<evidence type="ECO:0000313" key="1">
    <source>
        <dbReference type="EMBL" id="PIP86448.1"/>
    </source>
</evidence>
<dbReference type="Proteomes" id="UP000231276">
    <property type="component" value="Unassembled WGS sequence"/>
</dbReference>
<accession>A0A2H0DX53</accession>
<dbReference type="EMBL" id="PCTS01000028">
    <property type="protein sequence ID" value="PIP86448.1"/>
    <property type="molecule type" value="Genomic_DNA"/>
</dbReference>
<comment type="caution">
    <text evidence="1">The sequence shown here is derived from an EMBL/GenBank/DDBJ whole genome shotgun (WGS) entry which is preliminary data.</text>
</comment>
<dbReference type="AlphaFoldDB" id="A0A2H0DX53"/>
<sequence>MKTLVWIVIIIIVVVLGFLVLRNGDDASNETSLGETESAPEVLAPEAENAEEAAQGEEGTLVDGILEKEEFRLVSYTDTGFSPKEITIEKGEVVRFVNNSSGEMWVASAIHPTHALYPTKGENDCLGSSFDQCKATASGSFWEFTFDAEGEHGYHNHVKASDFGRVVVTEAKG</sequence>
<dbReference type="Gene3D" id="2.60.40.420">
    <property type="entry name" value="Cupredoxins - blue copper proteins"/>
    <property type="match status" value="1"/>
</dbReference>
<organism evidence="1 2">
    <name type="scientific">Candidatus Campbellbacteria bacterium CG22_combo_CG10-13_8_21_14_all_43_18</name>
    <dbReference type="NCBI Taxonomy" id="1974530"/>
    <lineage>
        <taxon>Bacteria</taxon>
        <taxon>Candidatus Campbelliibacteriota</taxon>
    </lineage>
</organism>
<evidence type="ECO:0000313" key="2">
    <source>
        <dbReference type="Proteomes" id="UP000231276"/>
    </source>
</evidence>
<protein>
    <recommendedName>
        <fullName evidence="3">EfeO-type cupredoxin-like domain-containing protein</fullName>
    </recommendedName>
</protein>
<proteinExistence type="predicted"/>
<gene>
    <name evidence="1" type="ORF">COW82_02020</name>
</gene>
<name>A0A2H0DX53_9BACT</name>
<dbReference type="InterPro" id="IPR008972">
    <property type="entry name" value="Cupredoxin"/>
</dbReference>
<evidence type="ECO:0008006" key="3">
    <source>
        <dbReference type="Google" id="ProtNLM"/>
    </source>
</evidence>
<reference evidence="1 2" key="1">
    <citation type="submission" date="2017-09" db="EMBL/GenBank/DDBJ databases">
        <title>Depth-based differentiation of microbial function through sediment-hosted aquifers and enrichment of novel symbionts in the deep terrestrial subsurface.</title>
        <authorList>
            <person name="Probst A.J."/>
            <person name="Ladd B."/>
            <person name="Jarett J.K."/>
            <person name="Geller-Mcgrath D.E."/>
            <person name="Sieber C.M."/>
            <person name="Emerson J.B."/>
            <person name="Anantharaman K."/>
            <person name="Thomas B.C."/>
            <person name="Malmstrom R."/>
            <person name="Stieglmeier M."/>
            <person name="Klingl A."/>
            <person name="Woyke T."/>
            <person name="Ryan C.M."/>
            <person name="Banfield J.F."/>
        </authorList>
    </citation>
    <scope>NUCLEOTIDE SEQUENCE [LARGE SCALE GENOMIC DNA]</scope>
    <source>
        <strain evidence="1">CG22_combo_CG10-13_8_21_14_all_43_18</strain>
    </source>
</reference>